<comment type="caution">
    <text evidence="1">The sequence shown here is derived from an EMBL/GenBank/DDBJ whole genome shotgun (WGS) entry which is preliminary data.</text>
</comment>
<accession>A0ACC3NEG3</accession>
<reference evidence="1" key="1">
    <citation type="submission" date="2023-07" db="EMBL/GenBank/DDBJ databases">
        <title>Black Yeasts Isolated from many extreme environments.</title>
        <authorList>
            <person name="Coleine C."/>
            <person name="Stajich J.E."/>
            <person name="Selbmann L."/>
        </authorList>
    </citation>
    <scope>NUCLEOTIDE SEQUENCE</scope>
    <source>
        <strain evidence="1">CCFEE 5714</strain>
    </source>
</reference>
<dbReference type="Proteomes" id="UP001281147">
    <property type="component" value="Unassembled WGS sequence"/>
</dbReference>
<gene>
    <name evidence="1" type="ORF">LTR37_007600</name>
</gene>
<evidence type="ECO:0000313" key="2">
    <source>
        <dbReference type="Proteomes" id="UP001281147"/>
    </source>
</evidence>
<sequence>MADEHGFETIRKIDHRAWLWVESLLSLIYSLVCIGARLTGKWEVLWWDDAVLGLAYIFAIAHFGTLFRAVFAGLGASTLIIAPSQITIASEYYFMSRIFALIALCLSKVSVLVFTRQIFSGNIRNEKLCFAIAYSIISIYGVGAVLLTSAGCNPKKSLIPEMDAVCHSNRARWALTTTLDVVTELVILALPVWFISRAQLKVSKKLVVIFLFSFRLLVAAFSVATTSANFRFLTGSSPSIGAVSTVAWQEVLLGLSLISASIPCLRPFLWAFTSTRLMTIYGNNTTTGGSHSGHVHCSCSPSHGRLGSTSKNQSQDQNKRTRSSNRSPRLRPDWLEYKVDVRAGGDKKAKIARQRDVENESVVSDGSEQMIIHRNVEVDIERS</sequence>
<name>A0ACC3NEG3_9PEZI</name>
<evidence type="ECO:0000313" key="1">
    <source>
        <dbReference type="EMBL" id="KAK3714865.1"/>
    </source>
</evidence>
<organism evidence="1 2">
    <name type="scientific">Vermiconidia calcicola</name>
    <dbReference type="NCBI Taxonomy" id="1690605"/>
    <lineage>
        <taxon>Eukaryota</taxon>
        <taxon>Fungi</taxon>
        <taxon>Dikarya</taxon>
        <taxon>Ascomycota</taxon>
        <taxon>Pezizomycotina</taxon>
        <taxon>Dothideomycetes</taxon>
        <taxon>Dothideomycetidae</taxon>
        <taxon>Mycosphaerellales</taxon>
        <taxon>Extremaceae</taxon>
        <taxon>Vermiconidia</taxon>
    </lineage>
</organism>
<protein>
    <submittedName>
        <fullName evidence="1">Uncharacterized protein</fullName>
    </submittedName>
</protein>
<keyword evidence="2" id="KW-1185">Reference proteome</keyword>
<proteinExistence type="predicted"/>
<dbReference type="EMBL" id="JAUTXU010000053">
    <property type="protein sequence ID" value="KAK3714865.1"/>
    <property type="molecule type" value="Genomic_DNA"/>
</dbReference>